<organism evidence="5 6">
    <name type="scientific">Cryobacterium suzukii</name>
    <dbReference type="NCBI Taxonomy" id="1259198"/>
    <lineage>
        <taxon>Bacteria</taxon>
        <taxon>Bacillati</taxon>
        <taxon>Actinomycetota</taxon>
        <taxon>Actinomycetes</taxon>
        <taxon>Micrococcales</taxon>
        <taxon>Microbacteriaceae</taxon>
        <taxon>Cryobacterium</taxon>
    </lineage>
</organism>
<proteinExistence type="predicted"/>
<evidence type="ECO:0000256" key="3">
    <source>
        <dbReference type="ARBA" id="ARBA00022679"/>
    </source>
</evidence>
<evidence type="ECO:0000313" key="6">
    <source>
        <dbReference type="Proteomes" id="UP000298170"/>
    </source>
</evidence>
<dbReference type="Pfam" id="PF13692">
    <property type="entry name" value="Glyco_trans_1_4"/>
    <property type="match status" value="1"/>
</dbReference>
<protein>
    <recommendedName>
        <fullName evidence="1">D-inositol 3-phosphate glycosyltransferase</fullName>
    </recommendedName>
</protein>
<keyword evidence="2" id="KW-0328">Glycosyltransferase</keyword>
<keyword evidence="3 5" id="KW-0808">Transferase</keyword>
<dbReference type="SUPFAM" id="SSF53756">
    <property type="entry name" value="UDP-Glycosyltransferase/glycogen phosphorylase"/>
    <property type="match status" value="1"/>
</dbReference>
<dbReference type="PANTHER" id="PTHR45947:SF3">
    <property type="entry name" value="SULFOQUINOVOSYL TRANSFERASE SQD2"/>
    <property type="match status" value="1"/>
</dbReference>
<evidence type="ECO:0000256" key="1">
    <source>
        <dbReference type="ARBA" id="ARBA00021292"/>
    </source>
</evidence>
<evidence type="ECO:0000256" key="2">
    <source>
        <dbReference type="ARBA" id="ARBA00022676"/>
    </source>
</evidence>
<dbReference type="AlphaFoldDB" id="A0A4R9AGP3"/>
<dbReference type="CDD" id="cd03801">
    <property type="entry name" value="GT4_PimA-like"/>
    <property type="match status" value="1"/>
</dbReference>
<accession>A0A4R9AGP3</accession>
<dbReference type="PANTHER" id="PTHR45947">
    <property type="entry name" value="SULFOQUINOVOSYL TRANSFERASE SQD2"/>
    <property type="match status" value="1"/>
</dbReference>
<dbReference type="GO" id="GO:1901137">
    <property type="term" value="P:carbohydrate derivative biosynthetic process"/>
    <property type="evidence" value="ECO:0007669"/>
    <property type="project" value="UniProtKB-ARBA"/>
</dbReference>
<dbReference type="GO" id="GO:0016757">
    <property type="term" value="F:glycosyltransferase activity"/>
    <property type="evidence" value="ECO:0007669"/>
    <property type="project" value="UniProtKB-KW"/>
</dbReference>
<dbReference type="RefSeq" id="WP_134513569.1">
    <property type="nucleotide sequence ID" value="NZ_SOHJ01000004.1"/>
</dbReference>
<sequence length="375" mass="40481">MFTPAQEHVLFIVNSFPPRVGGLERHVADLADELVQQGHRVTVVTLADVPSASVEGGIAVYRIRRHFPIASVMSFPSFGTAWRLGRRFSDKGVTAVSTHTRFFPMSWVGLAVGRRLGVPVLHTEHGSDFVRGVSPLIALASRAVDVTFGRHALRRASSVLGVSEEVVGFVGRLAGVHANLFYNAIKFTVSSQPQPCAAARRHFVFVGRLVPGKGWDRFLEAGALLAQDPHFAPFTLDVLGDGPDRAALLNQIGALGLESLATAHGYVDGETVRSHLSNSVLVNPTTLAEGFQTTLLEALAGQGQIVTYKVPGAAKLKEEGAPVRIVSGQTAADLANAMRLTLDTPQPPYPLNKLEQWSWPHRAQQYLTLIENARG</sequence>
<reference evidence="5 6" key="1">
    <citation type="submission" date="2019-03" db="EMBL/GenBank/DDBJ databases">
        <title>Genomics of glacier-inhabiting Cryobacterium strains.</title>
        <authorList>
            <person name="Liu Q."/>
            <person name="Xin Y.-H."/>
        </authorList>
    </citation>
    <scope>NUCLEOTIDE SEQUENCE [LARGE SCALE GENOMIC DNA]</scope>
    <source>
        <strain evidence="5 6">Sr39</strain>
    </source>
</reference>
<gene>
    <name evidence="5" type="ORF">E3T39_04605</name>
</gene>
<dbReference type="Gene3D" id="3.40.50.2000">
    <property type="entry name" value="Glycogen Phosphorylase B"/>
    <property type="match status" value="2"/>
</dbReference>
<evidence type="ECO:0000259" key="4">
    <source>
        <dbReference type="Pfam" id="PF13439"/>
    </source>
</evidence>
<dbReference type="Proteomes" id="UP000298170">
    <property type="component" value="Unassembled WGS sequence"/>
</dbReference>
<name>A0A4R9AGP3_9MICO</name>
<dbReference type="InterPro" id="IPR028098">
    <property type="entry name" value="Glyco_trans_4-like_N"/>
</dbReference>
<dbReference type="Pfam" id="PF13439">
    <property type="entry name" value="Glyco_transf_4"/>
    <property type="match status" value="1"/>
</dbReference>
<keyword evidence="6" id="KW-1185">Reference proteome</keyword>
<dbReference type="OrthoDB" id="9802525at2"/>
<dbReference type="EMBL" id="SOHJ01000004">
    <property type="protein sequence ID" value="TFD61353.1"/>
    <property type="molecule type" value="Genomic_DNA"/>
</dbReference>
<feature type="domain" description="Glycosyltransferase subfamily 4-like N-terminal" evidence="4">
    <location>
        <begin position="20"/>
        <end position="178"/>
    </location>
</feature>
<comment type="caution">
    <text evidence="5">The sequence shown here is derived from an EMBL/GenBank/DDBJ whole genome shotgun (WGS) entry which is preliminary data.</text>
</comment>
<dbReference type="InterPro" id="IPR050194">
    <property type="entry name" value="Glycosyltransferase_grp1"/>
</dbReference>
<evidence type="ECO:0000313" key="5">
    <source>
        <dbReference type="EMBL" id="TFD61353.1"/>
    </source>
</evidence>